<dbReference type="Pfam" id="PF00106">
    <property type="entry name" value="adh_short"/>
    <property type="match status" value="1"/>
</dbReference>
<protein>
    <submittedName>
        <fullName evidence="5">Uncharacterized protein</fullName>
    </submittedName>
</protein>
<evidence type="ECO:0000313" key="5">
    <source>
        <dbReference type="EMBL" id="GKZ25805.1"/>
    </source>
</evidence>
<dbReference type="PRINTS" id="PR00081">
    <property type="entry name" value="GDHRDH"/>
</dbReference>
<organism evidence="5 6">
    <name type="scientific">Aspergillus brasiliensis</name>
    <dbReference type="NCBI Taxonomy" id="319629"/>
    <lineage>
        <taxon>Eukaryota</taxon>
        <taxon>Fungi</taxon>
        <taxon>Dikarya</taxon>
        <taxon>Ascomycota</taxon>
        <taxon>Pezizomycotina</taxon>
        <taxon>Eurotiomycetes</taxon>
        <taxon>Eurotiomycetidae</taxon>
        <taxon>Eurotiales</taxon>
        <taxon>Aspergillaceae</taxon>
        <taxon>Aspergillus</taxon>
        <taxon>Aspergillus subgen. Circumdati</taxon>
    </lineage>
</organism>
<dbReference type="InterPro" id="IPR020904">
    <property type="entry name" value="Sc_DH/Rdtase_CS"/>
</dbReference>
<dbReference type="CDD" id="cd05374">
    <property type="entry name" value="17beta-HSD-like_SDR_c"/>
    <property type="match status" value="1"/>
</dbReference>
<keyword evidence="2" id="KW-0521">NADP</keyword>
<name>A0A9W6DS77_9EURO</name>
<dbReference type="PANTHER" id="PTHR43976">
    <property type="entry name" value="SHORT CHAIN DEHYDROGENASE"/>
    <property type="match status" value="1"/>
</dbReference>
<dbReference type="GO" id="GO:0044550">
    <property type="term" value="P:secondary metabolite biosynthetic process"/>
    <property type="evidence" value="ECO:0007669"/>
    <property type="project" value="UniProtKB-ARBA"/>
</dbReference>
<gene>
    <name evidence="5" type="ORF">AbraCBS73388_001616</name>
</gene>
<dbReference type="GO" id="GO:0016491">
    <property type="term" value="F:oxidoreductase activity"/>
    <property type="evidence" value="ECO:0007669"/>
    <property type="project" value="UniProtKB-KW"/>
</dbReference>
<dbReference type="InterPro" id="IPR051911">
    <property type="entry name" value="SDR_oxidoreductase"/>
</dbReference>
<evidence type="ECO:0000256" key="1">
    <source>
        <dbReference type="ARBA" id="ARBA00006484"/>
    </source>
</evidence>
<sequence length="293" mass="31205">MSKTWLITGASSGLGAALAHHVLRAGHKVVGAVRNIAKAQQTYPHFEELGGAWAQLDVTDPKTKEHVARLSREHGGFDVVVNNAGYSILGSIEDMNETEIHQQIDTNLYGPIRVIQGCLPSMREKKTGCIVNISSVAGLIGRPATALYSASKFGLEGLSESLASELGEFGIRVLVVQPGGFRTGFLSAYVKPAAGLNPAYEGKALGQAMQRYDTADGTQRGDPEKAAARIFDAVEQQGLCAEAASYLRMPLGSDCYAVLRAKVDALKENMDGMEGIAHSTDYTQGGRGSLHLM</sequence>
<comment type="similarity">
    <text evidence="1 4">Belongs to the short-chain dehydrogenases/reductases (SDR) family.</text>
</comment>
<reference evidence="5" key="1">
    <citation type="submission" date="2022-07" db="EMBL/GenBank/DDBJ databases">
        <title>Taxonomy of Aspergillus series Nigri: significant species reduction supported by multi-species coalescent approaches.</title>
        <authorList>
            <person name="Bian C."/>
            <person name="Kusuya Y."/>
            <person name="Sklenar F."/>
            <person name="D'hooge E."/>
            <person name="Yaguchi T."/>
            <person name="Takahashi H."/>
            <person name="Hubka V."/>
        </authorList>
    </citation>
    <scope>NUCLEOTIDE SEQUENCE</scope>
    <source>
        <strain evidence="5">CBS 733.88</strain>
    </source>
</reference>
<dbReference type="SUPFAM" id="SSF51735">
    <property type="entry name" value="NAD(P)-binding Rossmann-fold domains"/>
    <property type="match status" value="1"/>
</dbReference>
<accession>A0A9W6DS77</accession>
<comment type="caution">
    <text evidence="5">The sequence shown here is derived from an EMBL/GenBank/DDBJ whole genome shotgun (WGS) entry which is preliminary data.</text>
</comment>
<evidence type="ECO:0000256" key="4">
    <source>
        <dbReference type="RuleBase" id="RU000363"/>
    </source>
</evidence>
<evidence type="ECO:0000256" key="2">
    <source>
        <dbReference type="ARBA" id="ARBA00022857"/>
    </source>
</evidence>
<evidence type="ECO:0000313" key="6">
    <source>
        <dbReference type="Proteomes" id="UP001143548"/>
    </source>
</evidence>
<keyword evidence="3" id="KW-0560">Oxidoreductase</keyword>
<dbReference type="PRINTS" id="PR00080">
    <property type="entry name" value="SDRFAMILY"/>
</dbReference>
<proteinExistence type="inferred from homology"/>
<dbReference type="Proteomes" id="UP001143548">
    <property type="component" value="Unassembled WGS sequence"/>
</dbReference>
<dbReference type="Gene3D" id="3.40.50.720">
    <property type="entry name" value="NAD(P)-binding Rossmann-like Domain"/>
    <property type="match status" value="1"/>
</dbReference>
<dbReference type="InterPro" id="IPR036291">
    <property type="entry name" value="NAD(P)-bd_dom_sf"/>
</dbReference>
<dbReference type="AlphaFoldDB" id="A0A9W6DS77"/>
<dbReference type="PROSITE" id="PS00061">
    <property type="entry name" value="ADH_SHORT"/>
    <property type="match status" value="1"/>
</dbReference>
<dbReference type="InterPro" id="IPR002347">
    <property type="entry name" value="SDR_fam"/>
</dbReference>
<dbReference type="EMBL" id="BROQ01000123">
    <property type="protein sequence ID" value="GKZ25805.1"/>
    <property type="molecule type" value="Genomic_DNA"/>
</dbReference>
<dbReference type="PANTHER" id="PTHR43976:SF16">
    <property type="entry name" value="SHORT-CHAIN DEHYDROGENASE_REDUCTASE FAMILY PROTEIN"/>
    <property type="match status" value="1"/>
</dbReference>
<evidence type="ECO:0000256" key="3">
    <source>
        <dbReference type="ARBA" id="ARBA00023002"/>
    </source>
</evidence>